<organism evidence="1 2">
    <name type="scientific">Burkholderia cenocepacia</name>
    <dbReference type="NCBI Taxonomy" id="95486"/>
    <lineage>
        <taxon>Bacteria</taxon>
        <taxon>Pseudomonadati</taxon>
        <taxon>Pseudomonadota</taxon>
        <taxon>Betaproteobacteria</taxon>
        <taxon>Burkholderiales</taxon>
        <taxon>Burkholderiaceae</taxon>
        <taxon>Burkholderia</taxon>
        <taxon>Burkholderia cepacia complex</taxon>
    </lineage>
</organism>
<reference evidence="1 2" key="1">
    <citation type="submission" date="2020-04" db="EMBL/GenBank/DDBJ databases">
        <authorList>
            <person name="Depoorter E."/>
        </authorList>
    </citation>
    <scope>NUCLEOTIDE SEQUENCE [LARGE SCALE GENOMIC DNA]</scope>
    <source>
        <strain evidence="1 2">BCC0132</strain>
    </source>
</reference>
<dbReference type="AlphaFoldDB" id="A0A6J5JP97"/>
<evidence type="ECO:0008006" key="3">
    <source>
        <dbReference type="Google" id="ProtNLM"/>
    </source>
</evidence>
<evidence type="ECO:0000313" key="2">
    <source>
        <dbReference type="Proteomes" id="UP000494322"/>
    </source>
</evidence>
<evidence type="ECO:0000313" key="1">
    <source>
        <dbReference type="EMBL" id="CAB3973230.1"/>
    </source>
</evidence>
<proteinExistence type="predicted"/>
<protein>
    <recommendedName>
        <fullName evidence="3">DUF2384 domain-containing protein</fullName>
    </recommendedName>
</protein>
<gene>
    <name evidence="1" type="ORF">BCO9919_05675</name>
</gene>
<dbReference type="EMBL" id="CABWIK020000046">
    <property type="protein sequence ID" value="CAB3973230.1"/>
    <property type="molecule type" value="Genomic_DNA"/>
</dbReference>
<sequence length="116" mass="13009">MLALRDPDSDAPVISARRFAQALHIDLQTLAQQAHVHRNTVSRLPESESVQGFLRQALRVICAATDVSGDVRNALFWYRNEPLAIFDYKTAEQLVSEQRTDDLLRYITSLEGGPTA</sequence>
<accession>A0A6J5JP97</accession>
<name>A0A6J5JP97_9BURK</name>
<dbReference type="Proteomes" id="UP000494322">
    <property type="component" value="Unassembled WGS sequence"/>
</dbReference>